<evidence type="ECO:0000256" key="9">
    <source>
        <dbReference type="PROSITE-ProRule" id="PRU00176"/>
    </source>
</evidence>
<proteinExistence type="predicted"/>
<dbReference type="InterPro" id="IPR035979">
    <property type="entry name" value="RBD_domain_sf"/>
</dbReference>
<dbReference type="SMART" id="SM00360">
    <property type="entry name" value="RRM"/>
    <property type="match status" value="1"/>
</dbReference>
<dbReference type="SUPFAM" id="SSF57850">
    <property type="entry name" value="RING/U-box"/>
    <property type="match status" value="1"/>
</dbReference>
<evidence type="ECO:0000313" key="10">
    <source>
        <dbReference type="EMBL" id="KPM05240.1"/>
    </source>
</evidence>
<evidence type="ECO:0000256" key="1">
    <source>
        <dbReference type="ARBA" id="ARBA00004123"/>
    </source>
</evidence>
<dbReference type="InterPro" id="IPR000504">
    <property type="entry name" value="RRM_dom"/>
</dbReference>
<dbReference type="InterPro" id="IPR012677">
    <property type="entry name" value="Nucleotide-bd_a/b_plait_sf"/>
</dbReference>
<dbReference type="InterPro" id="IPR001841">
    <property type="entry name" value="Znf_RING"/>
</dbReference>
<dbReference type="GO" id="GO:0005634">
    <property type="term" value="C:nucleus"/>
    <property type="evidence" value="ECO:0007669"/>
    <property type="project" value="UniProtKB-SubCell"/>
</dbReference>
<dbReference type="Pfam" id="PF00076">
    <property type="entry name" value="RRM_1"/>
    <property type="match status" value="1"/>
</dbReference>
<dbReference type="GO" id="GO:0008270">
    <property type="term" value="F:zinc ion binding"/>
    <property type="evidence" value="ECO:0007669"/>
    <property type="project" value="UniProtKB-KW"/>
</dbReference>
<dbReference type="GO" id="GO:0004842">
    <property type="term" value="F:ubiquitin-protein transferase activity"/>
    <property type="evidence" value="ECO:0007669"/>
    <property type="project" value="InterPro"/>
</dbReference>
<dbReference type="PROSITE" id="PS50089">
    <property type="entry name" value="ZF_RING_2"/>
    <property type="match status" value="1"/>
</dbReference>
<keyword evidence="2" id="KW-0479">Metal-binding</keyword>
<dbReference type="GO" id="GO:0003723">
    <property type="term" value="F:RNA binding"/>
    <property type="evidence" value="ECO:0007669"/>
    <property type="project" value="UniProtKB-UniRule"/>
</dbReference>
<dbReference type="EMBL" id="JXLN01010160">
    <property type="protein sequence ID" value="KPM05240.1"/>
    <property type="molecule type" value="Genomic_DNA"/>
</dbReference>
<evidence type="ECO:0000256" key="7">
    <source>
        <dbReference type="ARBA" id="ARBA00023242"/>
    </source>
</evidence>
<dbReference type="VEuPathDB" id="VectorBase:SSCA005322"/>
<dbReference type="CDD" id="cd16618">
    <property type="entry name" value="mRING-HC-C4C4_CNOT4"/>
    <property type="match status" value="1"/>
</dbReference>
<evidence type="ECO:0000256" key="4">
    <source>
        <dbReference type="ARBA" id="ARBA00022833"/>
    </source>
</evidence>
<dbReference type="FunFam" id="3.30.40.10:FF:000006">
    <property type="entry name" value="CCR4-NOT transcription complex subunit 4"/>
    <property type="match status" value="1"/>
</dbReference>
<evidence type="ECO:0000256" key="5">
    <source>
        <dbReference type="ARBA" id="ARBA00022884"/>
    </source>
</evidence>
<dbReference type="PANTHER" id="PTHR12603">
    <property type="entry name" value="CCR4-NOT TRANSCRIPTION COMPLEX RELATED"/>
    <property type="match status" value="1"/>
</dbReference>
<organism evidence="10 11">
    <name type="scientific">Sarcoptes scabiei</name>
    <name type="common">Itch mite</name>
    <name type="synonym">Acarus scabiei</name>
    <dbReference type="NCBI Taxonomy" id="52283"/>
    <lineage>
        <taxon>Eukaryota</taxon>
        <taxon>Metazoa</taxon>
        <taxon>Ecdysozoa</taxon>
        <taxon>Arthropoda</taxon>
        <taxon>Chelicerata</taxon>
        <taxon>Arachnida</taxon>
        <taxon>Acari</taxon>
        <taxon>Acariformes</taxon>
        <taxon>Sarcoptiformes</taxon>
        <taxon>Astigmata</taxon>
        <taxon>Psoroptidia</taxon>
        <taxon>Sarcoptoidea</taxon>
        <taxon>Sarcoptidae</taxon>
        <taxon>Sarcoptinae</taxon>
        <taxon>Sarcoptes</taxon>
    </lineage>
</organism>
<dbReference type="Pfam" id="PF14570">
    <property type="entry name" value="zf-RING_4"/>
    <property type="match status" value="1"/>
</dbReference>
<evidence type="ECO:0000256" key="2">
    <source>
        <dbReference type="ARBA" id="ARBA00022723"/>
    </source>
</evidence>
<reference evidence="10 11" key="1">
    <citation type="journal article" date="2015" name="Parasit. Vectors">
        <title>Draft genome of the scabies mite.</title>
        <authorList>
            <person name="Rider S.D.Jr."/>
            <person name="Morgan M.S."/>
            <person name="Arlian L.G."/>
        </authorList>
    </citation>
    <scope>NUCLEOTIDE SEQUENCE [LARGE SCALE GENOMIC DNA]</scope>
    <source>
        <strain evidence="10">Arlian Lab</strain>
    </source>
</reference>
<dbReference type="Proteomes" id="UP000616769">
    <property type="component" value="Unassembled WGS sequence"/>
</dbReference>
<dbReference type="Gene3D" id="3.30.70.330">
    <property type="match status" value="1"/>
</dbReference>
<dbReference type="SUPFAM" id="SSF54928">
    <property type="entry name" value="RNA-binding domain, RBD"/>
    <property type="match status" value="1"/>
</dbReference>
<accession>A0A132A4B5</accession>
<dbReference type="Gene3D" id="3.30.40.10">
    <property type="entry name" value="Zinc/RING finger domain, C3HC4 (zinc finger)"/>
    <property type="match status" value="1"/>
</dbReference>
<evidence type="ECO:0000256" key="3">
    <source>
        <dbReference type="ARBA" id="ARBA00022771"/>
    </source>
</evidence>
<dbReference type="InterPro" id="IPR039780">
    <property type="entry name" value="Mot2"/>
</dbReference>
<protein>
    <recommendedName>
        <fullName evidence="12">CCR4-NOT transcription complex subunit 4-like protein</fullName>
    </recommendedName>
</protein>
<evidence type="ECO:0000313" key="11">
    <source>
        <dbReference type="Proteomes" id="UP000616769"/>
    </source>
</evidence>
<comment type="subcellular location">
    <subcellularLocation>
        <location evidence="1">Nucleus</location>
    </subcellularLocation>
</comment>
<dbReference type="InterPro" id="IPR039515">
    <property type="entry name" value="NOT4_mRING-HC-C4C4"/>
</dbReference>
<dbReference type="AlphaFoldDB" id="A0A132A4B5"/>
<name>A0A132A4B5_SARSC</name>
<feature type="non-terminal residue" evidence="10">
    <location>
        <position position="1"/>
    </location>
</feature>
<evidence type="ECO:0000256" key="6">
    <source>
        <dbReference type="ARBA" id="ARBA00023054"/>
    </source>
</evidence>
<dbReference type="PANTHER" id="PTHR12603:SF0">
    <property type="entry name" value="CCR4-NOT TRANSCRIPTION COMPLEX SUBUNIT 4"/>
    <property type="match status" value="1"/>
</dbReference>
<dbReference type="GO" id="GO:0016567">
    <property type="term" value="P:protein ubiquitination"/>
    <property type="evidence" value="ECO:0007669"/>
    <property type="project" value="TreeGrafter"/>
</dbReference>
<evidence type="ECO:0008006" key="12">
    <source>
        <dbReference type="Google" id="ProtNLM"/>
    </source>
</evidence>
<evidence type="ECO:0000256" key="8">
    <source>
        <dbReference type="PROSITE-ProRule" id="PRU00175"/>
    </source>
</evidence>
<dbReference type="GO" id="GO:0030014">
    <property type="term" value="C:CCR4-NOT complex"/>
    <property type="evidence" value="ECO:0007669"/>
    <property type="project" value="InterPro"/>
</dbReference>
<keyword evidence="5 9" id="KW-0694">RNA-binding</keyword>
<keyword evidence="7" id="KW-0539">Nucleus</keyword>
<sequence length="292" mass="33201">FRSFGSYTCFSRFKSSYIAFLFEFYRIKILSHSLRNKMVKGDLETMTIGSTSTARTNTVCLRNAKNSATETNNGVNIADISVECPLCMENLDIDDLDFFPCSCGYQVCRFCWHRLKNDDNGLCPACRQPYPDSPIHFSSISIERVEELKKMKKKQKEKQKLKDANKQQNLSTIRVVQKNLLFVIGIPSRFSQEELRKEFSRYGKIVKMVINANSAYVTYTRAEDAVLAIRTLNESSQNSNNSGANKSIKLNNNHSINSGSILTSVKASLGTTKYCTHWLRCQTCPKQPDCKQ</sequence>
<dbReference type="PROSITE" id="PS50102">
    <property type="entry name" value="RRM"/>
    <property type="match status" value="1"/>
</dbReference>
<gene>
    <name evidence="10" type="ORF">QR98_0037010</name>
</gene>
<keyword evidence="6" id="KW-0175">Coiled coil</keyword>
<dbReference type="InterPro" id="IPR013083">
    <property type="entry name" value="Znf_RING/FYVE/PHD"/>
</dbReference>
<comment type="caution">
    <text evidence="10">The sequence shown here is derived from an EMBL/GenBank/DDBJ whole genome shotgun (WGS) entry which is preliminary data.</text>
</comment>
<keyword evidence="3 8" id="KW-0863">Zinc-finger</keyword>
<keyword evidence="4" id="KW-0862">Zinc</keyword>
<dbReference type="OrthoDB" id="1923159at2759"/>